<dbReference type="EMBL" id="JABCJR010000033">
    <property type="protein sequence ID" value="NMR71329.1"/>
    <property type="molecule type" value="Genomic_DNA"/>
</dbReference>
<dbReference type="InterPro" id="IPR014510">
    <property type="entry name" value="Tellurite-R_YeaR"/>
</dbReference>
<accession>A0ABX1UD91</accession>
<dbReference type="Pfam" id="PF09313">
    <property type="entry name" value="TehB-like"/>
    <property type="match status" value="1"/>
</dbReference>
<name>A0ABX1UD91_9VIBR</name>
<dbReference type="InterPro" id="IPR015392">
    <property type="entry name" value="TehB/YeaR-like_dom"/>
</dbReference>
<dbReference type="Proteomes" id="UP000590068">
    <property type="component" value="Unassembled WGS sequence"/>
</dbReference>
<dbReference type="PIRSF" id="PIRSF020632">
    <property type="entry name" value="YeaR"/>
    <property type="match status" value="1"/>
</dbReference>
<evidence type="ECO:0000313" key="2">
    <source>
        <dbReference type="EMBL" id="NMR71329.1"/>
    </source>
</evidence>
<evidence type="ECO:0000313" key="3">
    <source>
        <dbReference type="Proteomes" id="UP000590068"/>
    </source>
</evidence>
<evidence type="ECO:0000259" key="1">
    <source>
        <dbReference type="Pfam" id="PF09313"/>
    </source>
</evidence>
<feature type="domain" description="TehB/YeaR-like" evidence="1">
    <location>
        <begin position="14"/>
        <end position="94"/>
    </location>
</feature>
<comment type="caution">
    <text evidence="2">The sequence shown here is derived from an EMBL/GenBank/DDBJ whole genome shotgun (WGS) entry which is preliminary data.</text>
</comment>
<gene>
    <name evidence="2" type="ORF">HJ568_15345</name>
</gene>
<dbReference type="RefSeq" id="WP_017031944.1">
    <property type="nucleotide sequence ID" value="NZ_AP024865.1"/>
</dbReference>
<dbReference type="Gene3D" id="2.60.120.10">
    <property type="entry name" value="Jelly Rolls"/>
    <property type="match status" value="1"/>
</dbReference>
<reference evidence="2 3" key="1">
    <citation type="submission" date="2020-04" db="EMBL/GenBank/DDBJ databases">
        <title>WGS-Seq of Vibrio isolated by the O'Toole Lab.</title>
        <authorList>
            <person name="Mckone K.P."/>
            <person name="Whitaker R."/>
            <person name="Sevigney J.L."/>
            <person name="Herring J.B."/>
            <person name="O'Toole G."/>
        </authorList>
    </citation>
    <scope>NUCLEOTIDE SEQUENCE [LARGE SCALE GENOMIC DNA]</scope>
    <source>
        <strain evidence="2 3">BS_02</strain>
    </source>
</reference>
<proteinExistence type="predicted"/>
<sequence>MSHLRIPKDWTIQRSTPFFTKDNVPQALLTHHNTAAEVFGQLCVMEGSVTYFGFADEHATEPELTVVIHAGQFATSPPQYWHRIEMTDDAQFNINFWSNADKRDQPMFHAKKS</sequence>
<dbReference type="InterPro" id="IPR014710">
    <property type="entry name" value="RmlC-like_jellyroll"/>
</dbReference>
<protein>
    <submittedName>
        <fullName evidence="2">DUF1971 domain-containing protein</fullName>
    </submittedName>
</protein>
<keyword evidence="3" id="KW-1185">Reference proteome</keyword>
<dbReference type="SUPFAM" id="SSF51197">
    <property type="entry name" value="Clavaminate synthase-like"/>
    <property type="match status" value="1"/>
</dbReference>
<organism evidence="2 3">
    <name type="scientific">Vibrio breoganii</name>
    <dbReference type="NCBI Taxonomy" id="553239"/>
    <lineage>
        <taxon>Bacteria</taxon>
        <taxon>Pseudomonadati</taxon>
        <taxon>Pseudomonadota</taxon>
        <taxon>Gammaproteobacteria</taxon>
        <taxon>Vibrionales</taxon>
        <taxon>Vibrionaceae</taxon>
        <taxon>Vibrio</taxon>
    </lineage>
</organism>
<dbReference type="GeneID" id="77307955"/>